<dbReference type="SUPFAM" id="SSF47413">
    <property type="entry name" value="lambda repressor-like DNA-binding domains"/>
    <property type="match status" value="1"/>
</dbReference>
<keyword evidence="4" id="KW-1185">Reference proteome</keyword>
<dbReference type="CDD" id="cd00093">
    <property type="entry name" value="HTH_XRE"/>
    <property type="match status" value="1"/>
</dbReference>
<proteinExistence type="predicted"/>
<dbReference type="InterPro" id="IPR010982">
    <property type="entry name" value="Lambda_DNA-bd_dom_sf"/>
</dbReference>
<dbReference type="AlphaFoldDB" id="A0A367U6G7"/>
<reference evidence="3 4" key="1">
    <citation type="submission" date="2014-07" db="EMBL/GenBank/DDBJ databases">
        <title>Draft genome sequence of Thalassospira xianhensis P-4 (MCCC 1A02616).</title>
        <authorList>
            <person name="Lai Q."/>
            <person name="Shao Z."/>
        </authorList>
    </citation>
    <scope>NUCLEOTIDE SEQUENCE [LARGE SCALE GENOMIC DNA]</scope>
    <source>
        <strain evidence="3 4">MCCC 1A02616</strain>
    </source>
</reference>
<dbReference type="PANTHER" id="PTHR46558">
    <property type="entry name" value="TRACRIPTIONAL REGULATORY PROTEIN-RELATED-RELATED"/>
    <property type="match status" value="1"/>
</dbReference>
<comment type="caution">
    <text evidence="3">The sequence shown here is derived from an EMBL/GenBank/DDBJ whole genome shotgun (WGS) entry which is preliminary data.</text>
</comment>
<dbReference type="InterPro" id="IPR001387">
    <property type="entry name" value="Cro/C1-type_HTH"/>
</dbReference>
<dbReference type="GO" id="GO:0003677">
    <property type="term" value="F:DNA binding"/>
    <property type="evidence" value="ECO:0007669"/>
    <property type="project" value="UniProtKB-KW"/>
</dbReference>
<dbReference type="Gene3D" id="1.10.260.40">
    <property type="entry name" value="lambda repressor-like DNA-binding domains"/>
    <property type="match status" value="1"/>
</dbReference>
<dbReference type="EMBL" id="JPWA01000044">
    <property type="protein sequence ID" value="RCK03887.1"/>
    <property type="molecule type" value="Genomic_DNA"/>
</dbReference>
<evidence type="ECO:0000259" key="2">
    <source>
        <dbReference type="PROSITE" id="PS50943"/>
    </source>
</evidence>
<dbReference type="PANTHER" id="PTHR46558:SF11">
    <property type="entry name" value="HTH-TYPE TRANSCRIPTIONAL REGULATOR XRE"/>
    <property type="match status" value="1"/>
</dbReference>
<feature type="domain" description="HTH cro/C1-type" evidence="2">
    <location>
        <begin position="7"/>
        <end position="62"/>
    </location>
</feature>
<keyword evidence="1" id="KW-0238">DNA-binding</keyword>
<dbReference type="Pfam" id="PF01381">
    <property type="entry name" value="HTH_3"/>
    <property type="match status" value="1"/>
</dbReference>
<evidence type="ECO:0000256" key="1">
    <source>
        <dbReference type="ARBA" id="ARBA00023125"/>
    </source>
</evidence>
<accession>A0A367U6G7</accession>
<evidence type="ECO:0000313" key="4">
    <source>
        <dbReference type="Proteomes" id="UP000252419"/>
    </source>
</evidence>
<dbReference type="PROSITE" id="PS50943">
    <property type="entry name" value="HTH_CROC1"/>
    <property type="match status" value="1"/>
</dbReference>
<name>A0A367U6G7_9PROT</name>
<dbReference type="SMART" id="SM00530">
    <property type="entry name" value="HTH_XRE"/>
    <property type="match status" value="1"/>
</dbReference>
<sequence length="109" mass="12529">MSLAAKLSKERLRKGQSLQEVADDIGVSKTHIWQLEKGRSVNPSLDLITKLANHYDVSIRFLVGEDMEQNDDEDLIKMFRQVGQLDENDRFLIDQMVQSLLARKEKNDA</sequence>
<protein>
    <recommendedName>
        <fullName evidence="2">HTH cro/C1-type domain-containing protein</fullName>
    </recommendedName>
</protein>
<dbReference type="Proteomes" id="UP000252419">
    <property type="component" value="Unassembled WGS sequence"/>
</dbReference>
<organism evidence="3 4">
    <name type="scientific">Thalassospira xianhensis MCCC 1A02616</name>
    <dbReference type="NCBI Taxonomy" id="1177929"/>
    <lineage>
        <taxon>Bacteria</taxon>
        <taxon>Pseudomonadati</taxon>
        <taxon>Pseudomonadota</taxon>
        <taxon>Alphaproteobacteria</taxon>
        <taxon>Rhodospirillales</taxon>
        <taxon>Thalassospiraceae</taxon>
        <taxon>Thalassospira</taxon>
    </lineage>
</organism>
<gene>
    <name evidence="3" type="ORF">TH5_22980</name>
</gene>
<evidence type="ECO:0000313" key="3">
    <source>
        <dbReference type="EMBL" id="RCK03887.1"/>
    </source>
</evidence>